<dbReference type="PROSITE" id="PS51704">
    <property type="entry name" value="GP_PDE"/>
    <property type="match status" value="1"/>
</dbReference>
<organism evidence="2 3">
    <name type="scientific">Microbacterium panaciterrae</name>
    <dbReference type="NCBI Taxonomy" id="985759"/>
    <lineage>
        <taxon>Bacteria</taxon>
        <taxon>Bacillati</taxon>
        <taxon>Actinomycetota</taxon>
        <taxon>Actinomycetes</taxon>
        <taxon>Micrococcales</taxon>
        <taxon>Microbacteriaceae</taxon>
        <taxon>Microbacterium</taxon>
    </lineage>
</organism>
<feature type="domain" description="GP-PDE" evidence="1">
    <location>
        <begin position="12"/>
        <end position="257"/>
    </location>
</feature>
<sequence length="260" mass="27518">MTHPYFQGTSVPRVLAHRGLLTPGGEDSSVFDNSALALAAADAAGAQYIEADCRATADGDAVLFHDETLQRLLGDPRPVSEVRTDELRGLFAAHGGLLTLAEALASFPALRFNIDVKAREAADDVGRAVAAHGARVLLTSFHENNRRAALDAAVAAGASVLPASSGGQRSIALLLISSRLRLAGWSRRILRGLDAVQIPERFGIVRVFTPALVRAAHASGVEVHVWTVNDPERMRALVEAGADGIVTDRADLAIRTLGRN</sequence>
<keyword evidence="3" id="KW-1185">Reference proteome</keyword>
<dbReference type="PANTHER" id="PTHR46211">
    <property type="entry name" value="GLYCEROPHOSPHORYL DIESTER PHOSPHODIESTERASE"/>
    <property type="match status" value="1"/>
</dbReference>
<proteinExistence type="predicted"/>
<dbReference type="Pfam" id="PF03009">
    <property type="entry name" value="GDPD"/>
    <property type="match status" value="1"/>
</dbReference>
<dbReference type="PANTHER" id="PTHR46211:SF14">
    <property type="entry name" value="GLYCEROPHOSPHODIESTER PHOSPHODIESTERASE"/>
    <property type="match status" value="1"/>
</dbReference>
<evidence type="ECO:0000259" key="1">
    <source>
        <dbReference type="PROSITE" id="PS51704"/>
    </source>
</evidence>
<reference evidence="3" key="1">
    <citation type="journal article" date="2019" name="Int. J. Syst. Evol. Microbiol.">
        <title>The Global Catalogue of Microorganisms (GCM) 10K type strain sequencing project: providing services to taxonomists for standard genome sequencing and annotation.</title>
        <authorList>
            <consortium name="The Broad Institute Genomics Platform"/>
            <consortium name="The Broad Institute Genome Sequencing Center for Infectious Disease"/>
            <person name="Wu L."/>
            <person name="Ma J."/>
        </authorList>
    </citation>
    <scope>NUCLEOTIDE SEQUENCE [LARGE SCALE GENOMIC DNA]</scope>
    <source>
        <strain evidence="3">JCM 17839</strain>
    </source>
</reference>
<dbReference type="SUPFAM" id="SSF51695">
    <property type="entry name" value="PLC-like phosphodiesterases"/>
    <property type="match status" value="1"/>
</dbReference>
<accession>A0ABP8P816</accession>
<evidence type="ECO:0000313" key="2">
    <source>
        <dbReference type="EMBL" id="GAA4482039.1"/>
    </source>
</evidence>
<dbReference type="RefSeq" id="WP_345185215.1">
    <property type="nucleotide sequence ID" value="NZ_BAABGP010000008.1"/>
</dbReference>
<evidence type="ECO:0000313" key="3">
    <source>
        <dbReference type="Proteomes" id="UP001500731"/>
    </source>
</evidence>
<dbReference type="InterPro" id="IPR030395">
    <property type="entry name" value="GP_PDE_dom"/>
</dbReference>
<dbReference type="Proteomes" id="UP001500731">
    <property type="component" value="Unassembled WGS sequence"/>
</dbReference>
<protein>
    <submittedName>
        <fullName evidence="2">Glycerophosphodiester phosphodiesterase</fullName>
    </submittedName>
</protein>
<dbReference type="Gene3D" id="3.20.20.190">
    <property type="entry name" value="Phosphatidylinositol (PI) phosphodiesterase"/>
    <property type="match status" value="1"/>
</dbReference>
<name>A0ABP8P816_9MICO</name>
<comment type="caution">
    <text evidence="2">The sequence shown here is derived from an EMBL/GenBank/DDBJ whole genome shotgun (WGS) entry which is preliminary data.</text>
</comment>
<dbReference type="EMBL" id="BAABGP010000008">
    <property type="protein sequence ID" value="GAA4482039.1"/>
    <property type="molecule type" value="Genomic_DNA"/>
</dbReference>
<dbReference type="InterPro" id="IPR017946">
    <property type="entry name" value="PLC-like_Pdiesterase_TIM-brl"/>
</dbReference>
<gene>
    <name evidence="2" type="ORF">GCM10023171_11380</name>
</gene>